<evidence type="ECO:0000313" key="1">
    <source>
        <dbReference type="EMBL" id="CAI9289351.1"/>
    </source>
</evidence>
<evidence type="ECO:0000313" key="2">
    <source>
        <dbReference type="Proteomes" id="UP001177003"/>
    </source>
</evidence>
<keyword evidence="2" id="KW-1185">Reference proteome</keyword>
<protein>
    <submittedName>
        <fullName evidence="1">Uncharacterized protein</fullName>
    </submittedName>
</protein>
<sequence>MRLPISAALSKQGHRFLTSVATTDDPETTARLIRKFVASSSKSVALDAISHLVALINTSFSRLSPIAFPLYYEINKASCFNWNAKLIADVIASLYNHQRFNEAQTLILEEETKLRSKECAICNFYCNLMDSHSKHQLKQGILDSYERIKQLPSHSSNPPSSLLLLFPLSLIWFSLEPQSFIGRKRRESDKEG</sequence>
<gene>
    <name evidence="1" type="ORF">LSALG_LOCUS28593</name>
</gene>
<dbReference type="AlphaFoldDB" id="A0AA35ZBN2"/>
<dbReference type="EMBL" id="OX465082">
    <property type="protein sequence ID" value="CAI9289351.1"/>
    <property type="molecule type" value="Genomic_DNA"/>
</dbReference>
<name>A0AA35ZBN2_LACSI</name>
<proteinExistence type="predicted"/>
<dbReference type="Proteomes" id="UP001177003">
    <property type="component" value="Chromosome 6"/>
</dbReference>
<accession>A0AA35ZBN2</accession>
<organism evidence="1 2">
    <name type="scientific">Lactuca saligna</name>
    <name type="common">Willowleaf lettuce</name>
    <dbReference type="NCBI Taxonomy" id="75948"/>
    <lineage>
        <taxon>Eukaryota</taxon>
        <taxon>Viridiplantae</taxon>
        <taxon>Streptophyta</taxon>
        <taxon>Embryophyta</taxon>
        <taxon>Tracheophyta</taxon>
        <taxon>Spermatophyta</taxon>
        <taxon>Magnoliopsida</taxon>
        <taxon>eudicotyledons</taxon>
        <taxon>Gunneridae</taxon>
        <taxon>Pentapetalae</taxon>
        <taxon>asterids</taxon>
        <taxon>campanulids</taxon>
        <taxon>Asterales</taxon>
        <taxon>Asteraceae</taxon>
        <taxon>Cichorioideae</taxon>
        <taxon>Cichorieae</taxon>
        <taxon>Lactucinae</taxon>
        <taxon>Lactuca</taxon>
    </lineage>
</organism>
<reference evidence="1" key="1">
    <citation type="submission" date="2023-04" db="EMBL/GenBank/DDBJ databases">
        <authorList>
            <person name="Vijverberg K."/>
            <person name="Xiong W."/>
            <person name="Schranz E."/>
        </authorList>
    </citation>
    <scope>NUCLEOTIDE SEQUENCE</scope>
</reference>